<feature type="binding site" evidence="7 10">
    <location>
        <position position="57"/>
    </location>
    <ligand>
        <name>Mg(2+)</name>
        <dbReference type="ChEBI" id="CHEBI:18420"/>
    </ligand>
</feature>
<evidence type="ECO:0000256" key="10">
    <source>
        <dbReference type="PIRSR" id="PIRSR000388-3"/>
    </source>
</evidence>
<dbReference type="GO" id="GO:0032259">
    <property type="term" value="P:methylation"/>
    <property type="evidence" value="ECO:0007669"/>
    <property type="project" value="UniProtKB-KW"/>
</dbReference>
<dbReference type="PANTHER" id="PTHR20881:SF0">
    <property type="entry name" value="3-METHYL-2-OXOBUTANOATE HYDROXYMETHYLTRANSFERASE"/>
    <property type="match status" value="1"/>
</dbReference>
<dbReference type="FunFam" id="3.20.20.60:FF:000003">
    <property type="entry name" value="3-methyl-2-oxobutanoate hydroxymethyltransferase"/>
    <property type="match status" value="1"/>
</dbReference>
<evidence type="ECO:0000313" key="12">
    <source>
        <dbReference type="Proteomes" id="UP000295304"/>
    </source>
</evidence>
<feature type="binding site" evidence="7 9">
    <location>
        <begin position="57"/>
        <end position="58"/>
    </location>
    <ligand>
        <name>3-methyl-2-oxobutanoate</name>
        <dbReference type="ChEBI" id="CHEBI:11851"/>
    </ligand>
</feature>
<feature type="binding site" evidence="7 9">
    <location>
        <position position="96"/>
    </location>
    <ligand>
        <name>3-methyl-2-oxobutanoate</name>
        <dbReference type="ChEBI" id="CHEBI:11851"/>
    </ligand>
</feature>
<name>A0A4R3JFT7_9PROT</name>
<dbReference type="RefSeq" id="WP_132937721.1">
    <property type="nucleotide sequence ID" value="NZ_CP119676.1"/>
</dbReference>
<dbReference type="PANTHER" id="PTHR20881">
    <property type="entry name" value="3-METHYL-2-OXOBUTANOATE HYDROXYMETHYLTRANSFERASE"/>
    <property type="match status" value="1"/>
</dbReference>
<dbReference type="HAMAP" id="MF_00156">
    <property type="entry name" value="PanB"/>
    <property type="match status" value="1"/>
</dbReference>
<dbReference type="UniPathway" id="UPA00028">
    <property type="reaction ID" value="UER00003"/>
</dbReference>
<comment type="caution">
    <text evidence="11">The sequence shown here is derived from an EMBL/GenBank/DDBJ whole genome shotgun (WGS) entry which is preliminary data.</text>
</comment>
<accession>A0A4R3JFT7</accession>
<dbReference type="OrthoDB" id="9781789at2"/>
<evidence type="ECO:0000256" key="4">
    <source>
        <dbReference type="ARBA" id="ARBA00022655"/>
    </source>
</evidence>
<protein>
    <recommendedName>
        <fullName evidence="7">3-methyl-2-oxobutanoate hydroxymethyltransferase</fullName>
        <ecNumber evidence="7">2.1.2.11</ecNumber>
    </recommendedName>
    <alternativeName>
        <fullName evidence="7">Ketopantoate hydroxymethyltransferase</fullName>
        <shortName evidence="7">KPHMT</shortName>
    </alternativeName>
</protein>
<comment type="cofactor">
    <cofactor evidence="7 10">
        <name>Mg(2+)</name>
        <dbReference type="ChEBI" id="CHEBI:18420"/>
    </cofactor>
    <text evidence="7 10">Binds 1 Mg(2+) ion per subunit.</text>
</comment>
<comment type="pathway">
    <text evidence="1 7">Cofactor biosynthesis; (R)-pantothenate biosynthesis; (R)-pantoate from 3-methyl-2-oxobutanoate: step 1/2.</text>
</comment>
<sequence>MSIHTPPPPGIPRKITVPDIAAHKRAHGAVPLVALTAYTALTAKLLDDHVDLILVGDSLGMVLYGFEDTLSVTLEMMIAHGQAVMRGARRPCVIVDMPFGSYQESPQMAFRNAARIIKEVGCDGVKLEGGVEMAETISYLVKRGIPVLAHIGLMPQSVHIAGGFRSRGREAAEAETILQDAHAVADAGAFAVVVEGTVEPLGRRITEALSIPTIGIGASPACDGQILVMEDIAGLFTDFKPRFVKRYLELGKGIGDAAKAYAEDVRAGRFPTLEHCFGIEKSTPHD</sequence>
<evidence type="ECO:0000313" key="11">
    <source>
        <dbReference type="EMBL" id="TCS64998.1"/>
    </source>
</evidence>
<evidence type="ECO:0000256" key="1">
    <source>
        <dbReference type="ARBA" id="ARBA00005033"/>
    </source>
</evidence>
<dbReference type="Gene3D" id="3.20.20.60">
    <property type="entry name" value="Phosphoenolpyruvate-binding domains"/>
    <property type="match status" value="1"/>
</dbReference>
<dbReference type="InterPro" id="IPR015813">
    <property type="entry name" value="Pyrv/PenolPyrv_kinase-like_dom"/>
</dbReference>
<keyword evidence="7 10" id="KW-0460">Magnesium</keyword>
<dbReference type="NCBIfam" id="NF001452">
    <property type="entry name" value="PRK00311.1"/>
    <property type="match status" value="1"/>
</dbReference>
<evidence type="ECO:0000256" key="9">
    <source>
        <dbReference type="PIRSR" id="PIRSR000388-2"/>
    </source>
</evidence>
<evidence type="ECO:0000256" key="3">
    <source>
        <dbReference type="ARBA" id="ARBA00011424"/>
    </source>
</evidence>
<evidence type="ECO:0000256" key="5">
    <source>
        <dbReference type="ARBA" id="ARBA00022679"/>
    </source>
</evidence>
<keyword evidence="11" id="KW-0489">Methyltransferase</keyword>
<dbReference type="CDD" id="cd06557">
    <property type="entry name" value="KPHMT-like"/>
    <property type="match status" value="1"/>
</dbReference>
<dbReference type="AlphaFoldDB" id="A0A4R3JFT7"/>
<dbReference type="Proteomes" id="UP000295304">
    <property type="component" value="Unassembled WGS sequence"/>
</dbReference>
<dbReference type="InterPro" id="IPR040442">
    <property type="entry name" value="Pyrv_kinase-like_dom_sf"/>
</dbReference>
<dbReference type="Pfam" id="PF02548">
    <property type="entry name" value="Pantoate_transf"/>
    <property type="match status" value="1"/>
</dbReference>
<dbReference type="PIRSF" id="PIRSF000388">
    <property type="entry name" value="Pantoate_hydroxy_MeTrfase"/>
    <property type="match status" value="1"/>
</dbReference>
<comment type="subunit">
    <text evidence="3 7">Homodecamer; pentamer of dimers.</text>
</comment>
<feature type="binding site" evidence="7 10">
    <location>
        <position position="96"/>
    </location>
    <ligand>
        <name>Mg(2+)</name>
        <dbReference type="ChEBI" id="CHEBI:18420"/>
    </ligand>
</feature>
<dbReference type="SUPFAM" id="SSF51621">
    <property type="entry name" value="Phosphoenolpyruvate/pyruvate domain"/>
    <property type="match status" value="1"/>
</dbReference>
<dbReference type="EMBL" id="SLZW01000001">
    <property type="protein sequence ID" value="TCS64998.1"/>
    <property type="molecule type" value="Genomic_DNA"/>
</dbReference>
<evidence type="ECO:0000256" key="6">
    <source>
        <dbReference type="ARBA" id="ARBA00056497"/>
    </source>
</evidence>
<dbReference type="GO" id="GO:0015940">
    <property type="term" value="P:pantothenate biosynthetic process"/>
    <property type="evidence" value="ECO:0007669"/>
    <property type="project" value="UniProtKB-UniRule"/>
</dbReference>
<proteinExistence type="inferred from homology"/>
<dbReference type="InterPro" id="IPR003700">
    <property type="entry name" value="Pantoate_hydroxy_MeTrfase"/>
</dbReference>
<feature type="active site" description="Proton acceptor" evidence="7 8">
    <location>
        <position position="195"/>
    </location>
</feature>
<comment type="similarity">
    <text evidence="2 7">Belongs to the PanB family.</text>
</comment>
<comment type="subcellular location">
    <subcellularLocation>
        <location evidence="7">Cytoplasm</location>
    </subcellularLocation>
</comment>
<keyword evidence="7 10" id="KW-0479">Metal-binding</keyword>
<keyword evidence="5 7" id="KW-0808">Transferase</keyword>
<keyword evidence="7" id="KW-0963">Cytoplasm</keyword>
<evidence type="ECO:0000256" key="2">
    <source>
        <dbReference type="ARBA" id="ARBA00008676"/>
    </source>
</evidence>
<keyword evidence="4 7" id="KW-0566">Pantothenate biosynthesis</keyword>
<dbReference type="NCBIfam" id="TIGR00222">
    <property type="entry name" value="panB"/>
    <property type="match status" value="1"/>
</dbReference>
<comment type="catalytic activity">
    <reaction evidence="7">
        <text>(6R)-5,10-methylene-5,6,7,8-tetrahydrofolate + 3-methyl-2-oxobutanoate + H2O = 2-dehydropantoate + (6S)-5,6,7,8-tetrahydrofolate</text>
        <dbReference type="Rhea" id="RHEA:11824"/>
        <dbReference type="ChEBI" id="CHEBI:11561"/>
        <dbReference type="ChEBI" id="CHEBI:11851"/>
        <dbReference type="ChEBI" id="CHEBI:15377"/>
        <dbReference type="ChEBI" id="CHEBI:15636"/>
        <dbReference type="ChEBI" id="CHEBI:57453"/>
        <dbReference type="EC" id="2.1.2.11"/>
    </reaction>
</comment>
<keyword evidence="12" id="KW-1185">Reference proteome</keyword>
<dbReference type="GO" id="GO:0008168">
    <property type="term" value="F:methyltransferase activity"/>
    <property type="evidence" value="ECO:0007669"/>
    <property type="project" value="UniProtKB-KW"/>
</dbReference>
<evidence type="ECO:0000256" key="8">
    <source>
        <dbReference type="PIRSR" id="PIRSR000388-1"/>
    </source>
</evidence>
<dbReference type="EC" id="2.1.2.11" evidence="7"/>
<dbReference type="GO" id="GO:0003864">
    <property type="term" value="F:3-methyl-2-oxobutanoate hydroxymethyltransferase activity"/>
    <property type="evidence" value="ECO:0007669"/>
    <property type="project" value="UniProtKB-UniRule"/>
</dbReference>
<evidence type="ECO:0000256" key="7">
    <source>
        <dbReference type="HAMAP-Rule" id="MF_00156"/>
    </source>
</evidence>
<organism evidence="11 12">
    <name type="scientific">Varunaivibrio sulfuroxidans</name>
    <dbReference type="NCBI Taxonomy" id="1773489"/>
    <lineage>
        <taxon>Bacteria</taxon>
        <taxon>Pseudomonadati</taxon>
        <taxon>Pseudomonadota</taxon>
        <taxon>Alphaproteobacteria</taxon>
        <taxon>Rhodospirillales</taxon>
        <taxon>Magnetovibrionaceae</taxon>
        <taxon>Varunaivibrio</taxon>
    </lineage>
</organism>
<dbReference type="GO" id="GO:0005737">
    <property type="term" value="C:cytoplasm"/>
    <property type="evidence" value="ECO:0007669"/>
    <property type="project" value="UniProtKB-SubCell"/>
</dbReference>
<feature type="binding site" evidence="7 9">
    <location>
        <position position="126"/>
    </location>
    <ligand>
        <name>3-methyl-2-oxobutanoate</name>
        <dbReference type="ChEBI" id="CHEBI:11851"/>
    </ligand>
</feature>
<comment type="function">
    <text evidence="6 7">Catalyzes the reversible reaction in which hydroxymethyl group from 5,10-methylenetetrahydrofolate is transferred onto alpha-ketoisovalerate to form ketopantoate.</text>
</comment>
<gene>
    <name evidence="7" type="primary">panB</name>
    <name evidence="11" type="ORF">EDD55_101331</name>
</gene>
<dbReference type="GO" id="GO:0000287">
    <property type="term" value="F:magnesium ion binding"/>
    <property type="evidence" value="ECO:0007669"/>
    <property type="project" value="TreeGrafter"/>
</dbReference>
<reference evidence="11 12" key="1">
    <citation type="submission" date="2019-03" db="EMBL/GenBank/DDBJ databases">
        <title>Genomic Encyclopedia of Type Strains, Phase IV (KMG-IV): sequencing the most valuable type-strain genomes for metagenomic binning, comparative biology and taxonomic classification.</title>
        <authorList>
            <person name="Goeker M."/>
        </authorList>
    </citation>
    <scope>NUCLEOTIDE SEQUENCE [LARGE SCALE GENOMIC DNA]</scope>
    <source>
        <strain evidence="11 12">DSM 101688</strain>
    </source>
</reference>
<feature type="binding site" evidence="7 10">
    <location>
        <position position="128"/>
    </location>
    <ligand>
        <name>Mg(2+)</name>
        <dbReference type="ChEBI" id="CHEBI:18420"/>
    </ligand>
</feature>